<comment type="caution">
    <text evidence="1">The sequence shown here is derived from an EMBL/GenBank/DDBJ whole genome shotgun (WGS) entry which is preliminary data.</text>
</comment>
<dbReference type="EMBL" id="JACHMB010000001">
    <property type="protein sequence ID" value="MBB5776726.1"/>
    <property type="molecule type" value="Genomic_DNA"/>
</dbReference>
<protein>
    <submittedName>
        <fullName evidence="1">Uncharacterized protein</fullName>
    </submittedName>
</protein>
<dbReference type="Proteomes" id="UP000579153">
    <property type="component" value="Unassembled WGS sequence"/>
</dbReference>
<evidence type="ECO:0000313" key="1">
    <source>
        <dbReference type="EMBL" id="MBB5776726.1"/>
    </source>
</evidence>
<sequence length="31" mass="3344">MDSMAWKLIIPLRGAIAPHAPNSAAKRRTAV</sequence>
<organism evidence="1 2">
    <name type="scientific">Nonomuraea jabiensis</name>
    <dbReference type="NCBI Taxonomy" id="882448"/>
    <lineage>
        <taxon>Bacteria</taxon>
        <taxon>Bacillati</taxon>
        <taxon>Actinomycetota</taxon>
        <taxon>Actinomycetes</taxon>
        <taxon>Streptosporangiales</taxon>
        <taxon>Streptosporangiaceae</taxon>
        <taxon>Nonomuraea</taxon>
    </lineage>
</organism>
<evidence type="ECO:0000313" key="2">
    <source>
        <dbReference type="Proteomes" id="UP000579153"/>
    </source>
</evidence>
<reference evidence="1 2" key="1">
    <citation type="submission" date="2020-08" db="EMBL/GenBank/DDBJ databases">
        <title>Sequencing the genomes of 1000 actinobacteria strains.</title>
        <authorList>
            <person name="Klenk H.-P."/>
        </authorList>
    </citation>
    <scope>NUCLEOTIDE SEQUENCE [LARGE SCALE GENOMIC DNA]</scope>
    <source>
        <strain evidence="1 2">DSM 45507</strain>
    </source>
</reference>
<name>A0A7W9LAK7_9ACTN</name>
<accession>A0A7W9LAK7</accession>
<dbReference type="AlphaFoldDB" id="A0A7W9LAK7"/>
<proteinExistence type="predicted"/>
<gene>
    <name evidence="1" type="ORF">HD596_003482</name>
</gene>
<keyword evidence="2" id="KW-1185">Reference proteome</keyword>